<reference evidence="1" key="1">
    <citation type="journal article" date="2015" name="Nature">
        <title>Complex archaea that bridge the gap between prokaryotes and eukaryotes.</title>
        <authorList>
            <person name="Spang A."/>
            <person name="Saw J.H."/>
            <person name="Jorgensen S.L."/>
            <person name="Zaremba-Niedzwiedzka K."/>
            <person name="Martijn J."/>
            <person name="Lind A.E."/>
            <person name="van Eijk R."/>
            <person name="Schleper C."/>
            <person name="Guy L."/>
            <person name="Ettema T.J."/>
        </authorList>
    </citation>
    <scope>NUCLEOTIDE SEQUENCE</scope>
</reference>
<dbReference type="EMBL" id="LAZR01004548">
    <property type="protein sequence ID" value="KKN07621.1"/>
    <property type="molecule type" value="Genomic_DNA"/>
</dbReference>
<name>A0A0F9Q2W3_9ZZZZ</name>
<gene>
    <name evidence="1" type="ORF">LCGC14_1065060</name>
</gene>
<protein>
    <submittedName>
        <fullName evidence="1">Uncharacterized protein</fullName>
    </submittedName>
</protein>
<proteinExistence type="predicted"/>
<comment type="caution">
    <text evidence="1">The sequence shown here is derived from an EMBL/GenBank/DDBJ whole genome shotgun (WGS) entry which is preliminary data.</text>
</comment>
<accession>A0A0F9Q2W3</accession>
<dbReference type="AlphaFoldDB" id="A0A0F9Q2W3"/>
<evidence type="ECO:0000313" key="1">
    <source>
        <dbReference type="EMBL" id="KKN07621.1"/>
    </source>
</evidence>
<organism evidence="1">
    <name type="scientific">marine sediment metagenome</name>
    <dbReference type="NCBI Taxonomy" id="412755"/>
    <lineage>
        <taxon>unclassified sequences</taxon>
        <taxon>metagenomes</taxon>
        <taxon>ecological metagenomes</taxon>
    </lineage>
</organism>
<sequence length="251" mass="28503">MTTQEQQAVEDFLGEEVTAPEGEYPVRPGQKLASSIGGEPVGAKVREVDRGRWIYIYNTRTGKRKKTNIVHRPFWNPDNPRAWRWPDGTMMVSTTPPAGITPVKGEFMCLLHPDHPNRERYDSIGLKGITCFEEGGGKTNIPSEFHVGRHMRRHPDARALIQKDDEKRERLEEREFQREMQREMLQVVRGGTPAAPFTEEVPTAPATVTKPAARGPMTILTCTECPKRFRAATQVRAENKLKKHNREEHGG</sequence>